<dbReference type="GO" id="GO:0016020">
    <property type="term" value="C:membrane"/>
    <property type="evidence" value="ECO:0007669"/>
    <property type="project" value="UniProtKB-SubCell"/>
</dbReference>
<evidence type="ECO:0000256" key="7">
    <source>
        <dbReference type="SAM" id="Phobius"/>
    </source>
</evidence>
<comment type="caution">
    <text evidence="6">Lacks conserved residue(s) required for the propagation of feature annotation.</text>
</comment>
<evidence type="ECO:0008006" key="10">
    <source>
        <dbReference type="Google" id="ProtNLM"/>
    </source>
</evidence>
<dbReference type="Proteomes" id="UP000827892">
    <property type="component" value="Chromosome X"/>
</dbReference>
<dbReference type="PANTHER" id="PTHR11506">
    <property type="entry name" value="LYSOSOME-ASSOCIATED MEMBRANE GLYCOPROTEIN"/>
    <property type="match status" value="1"/>
</dbReference>
<accession>A0AAE8ZR55</accession>
<keyword evidence="1 6" id="KW-0812">Transmembrane</keyword>
<comment type="subcellular location">
    <subcellularLocation>
        <location evidence="6">Membrane</location>
        <topology evidence="6">Single-pass type I membrane protein</topology>
    </subcellularLocation>
</comment>
<dbReference type="PANTHER" id="PTHR11506:SF42">
    <property type="entry name" value="LYSOSOME-ASSOCIATED MEMBRANE GLYCOPROTEIN 5"/>
    <property type="match status" value="1"/>
</dbReference>
<evidence type="ECO:0000256" key="1">
    <source>
        <dbReference type="ARBA" id="ARBA00022692"/>
    </source>
</evidence>
<organism evidence="8 9">
    <name type="scientific">Caenorhabditis briggsae</name>
    <dbReference type="NCBI Taxonomy" id="6238"/>
    <lineage>
        <taxon>Eukaryota</taxon>
        <taxon>Metazoa</taxon>
        <taxon>Ecdysozoa</taxon>
        <taxon>Nematoda</taxon>
        <taxon>Chromadorea</taxon>
        <taxon>Rhabditida</taxon>
        <taxon>Rhabditina</taxon>
        <taxon>Rhabditomorpha</taxon>
        <taxon>Rhabditoidea</taxon>
        <taxon>Rhabditidae</taxon>
        <taxon>Peloderinae</taxon>
        <taxon>Caenorhabditis</taxon>
    </lineage>
</organism>
<dbReference type="PROSITE" id="PS51407">
    <property type="entry name" value="LAMP_3"/>
    <property type="match status" value="1"/>
</dbReference>
<proteinExistence type="inferred from homology"/>
<dbReference type="EMBL" id="CP090896">
    <property type="protein sequence ID" value="ULT79587.1"/>
    <property type="molecule type" value="Genomic_DNA"/>
</dbReference>
<comment type="similarity">
    <text evidence="6">Belongs to the LAMP family.</text>
</comment>
<name>A0AAE8ZR55_CAEBR</name>
<keyword evidence="6" id="KW-1015">Disulfide bond</keyword>
<gene>
    <name evidence="8" type="ORF">L3Y34_010287</name>
</gene>
<keyword evidence="2" id="KW-0732">Signal</keyword>
<evidence type="ECO:0000313" key="9">
    <source>
        <dbReference type="Proteomes" id="UP000827892"/>
    </source>
</evidence>
<evidence type="ECO:0000256" key="5">
    <source>
        <dbReference type="ARBA" id="ARBA00023180"/>
    </source>
</evidence>
<dbReference type="InterPro" id="IPR002000">
    <property type="entry name" value="Lysosome-assoc_membr_glycop"/>
</dbReference>
<evidence type="ECO:0000313" key="8">
    <source>
        <dbReference type="EMBL" id="ULT79587.1"/>
    </source>
</evidence>
<reference evidence="8 9" key="1">
    <citation type="submission" date="2022-05" db="EMBL/GenBank/DDBJ databases">
        <title>Chromosome-level reference genomes for two strains of Caenorhabditis briggsae: an improved platform for comparative genomics.</title>
        <authorList>
            <person name="Stevens L."/>
            <person name="Andersen E.C."/>
        </authorList>
    </citation>
    <scope>NUCLEOTIDE SEQUENCE [LARGE SCALE GENOMIC DNA]</scope>
    <source>
        <strain evidence="8">QX1410_ONT</strain>
        <tissue evidence="8">Whole-organism</tissue>
    </source>
</reference>
<evidence type="ECO:0000256" key="4">
    <source>
        <dbReference type="ARBA" id="ARBA00023136"/>
    </source>
</evidence>
<keyword evidence="4 6" id="KW-0472">Membrane</keyword>
<dbReference type="GO" id="GO:0005737">
    <property type="term" value="C:cytoplasm"/>
    <property type="evidence" value="ECO:0007669"/>
    <property type="project" value="UniProtKB-ARBA"/>
</dbReference>
<keyword evidence="5" id="KW-0325">Glycoprotein</keyword>
<evidence type="ECO:0000256" key="2">
    <source>
        <dbReference type="ARBA" id="ARBA00022729"/>
    </source>
</evidence>
<dbReference type="FunFam" id="2.40.160.110:FF:000012">
    <property type="entry name" value="LAMP (Lysosome-associated membrane protein) homolog"/>
    <property type="match status" value="1"/>
</dbReference>
<evidence type="ECO:0000256" key="6">
    <source>
        <dbReference type="PROSITE-ProRule" id="PRU00740"/>
    </source>
</evidence>
<evidence type="ECO:0000256" key="3">
    <source>
        <dbReference type="ARBA" id="ARBA00022989"/>
    </source>
</evidence>
<dbReference type="AlphaFoldDB" id="A0AAE8ZR55"/>
<sequence length="312" mass="34551">MDCNNSEKRINREGDKTRGGTFNSTFRTMEQDKLLTLVFTFLLLCLTVIDTASDAANKGVYKVYSSGVPCIIVQADIYLYLTYQTSDSEKDVVVHVPTSSTADTAVSTCDTYIATAGMSVPAQLLRINLYHMAGWTIDLGFTEDKRFKTEGKEFTLFQVNVTANFSSDPSSFPNAKYPTQSYNLHIDPNNLSDLSGSIYADIGNSYYCPSEQKYAINDDVAYIKFKLTTIQAYMKSASFGPKQVCPSDENTTDLVPIIVGSALAGLIVLTLVVYLIYRTFLPEEVLNLVNPDSHFGSDSGNELSKDDILERF</sequence>
<dbReference type="Gene3D" id="2.40.160.110">
    <property type="match status" value="1"/>
</dbReference>
<feature type="disulfide bond" evidence="6">
    <location>
        <begin position="208"/>
        <end position="245"/>
    </location>
</feature>
<keyword evidence="3 7" id="KW-1133">Transmembrane helix</keyword>
<feature type="transmembrane region" description="Helical" evidence="7">
    <location>
        <begin position="254"/>
        <end position="277"/>
    </location>
</feature>
<feature type="transmembrane region" description="Helical" evidence="7">
    <location>
        <begin position="34"/>
        <end position="52"/>
    </location>
</feature>
<protein>
    <recommendedName>
        <fullName evidence="10">Protein CBR-LMP-2</fullName>
    </recommendedName>
</protein>